<proteinExistence type="predicted"/>
<organism evidence="1 2">
    <name type="scientific">Pristionchus fissidentatus</name>
    <dbReference type="NCBI Taxonomy" id="1538716"/>
    <lineage>
        <taxon>Eukaryota</taxon>
        <taxon>Metazoa</taxon>
        <taxon>Ecdysozoa</taxon>
        <taxon>Nematoda</taxon>
        <taxon>Chromadorea</taxon>
        <taxon>Rhabditida</taxon>
        <taxon>Rhabditina</taxon>
        <taxon>Diplogasteromorpha</taxon>
        <taxon>Diplogasteroidea</taxon>
        <taxon>Neodiplogasteridae</taxon>
        <taxon>Pristionchus</taxon>
    </lineage>
</organism>
<feature type="non-terminal residue" evidence="1">
    <location>
        <position position="1"/>
    </location>
</feature>
<dbReference type="AlphaFoldDB" id="A0AAV5V2P4"/>
<gene>
    <name evidence="1" type="ORF">PFISCL1PPCAC_4323</name>
</gene>
<evidence type="ECO:0000313" key="1">
    <source>
        <dbReference type="EMBL" id="GMT13026.1"/>
    </source>
</evidence>
<protein>
    <submittedName>
        <fullName evidence="1">Uncharacterized protein</fullName>
    </submittedName>
</protein>
<sequence>KHLSDSILQNKIQSNFLMTECEILADGERRVLVLQFVHNFVDFLIEDADADLGERGAESIETLLVQCVFENLDLVDVLAHSLLDETLAERAHECCLVILHFGGQLRSEKTDDKQGKQNNRSHLSII</sequence>
<comment type="caution">
    <text evidence="1">The sequence shown here is derived from an EMBL/GenBank/DDBJ whole genome shotgun (WGS) entry which is preliminary data.</text>
</comment>
<evidence type="ECO:0000313" key="2">
    <source>
        <dbReference type="Proteomes" id="UP001432322"/>
    </source>
</evidence>
<name>A0AAV5V2P4_9BILA</name>
<reference evidence="1" key="1">
    <citation type="submission" date="2023-10" db="EMBL/GenBank/DDBJ databases">
        <title>Genome assembly of Pristionchus species.</title>
        <authorList>
            <person name="Yoshida K."/>
            <person name="Sommer R.J."/>
        </authorList>
    </citation>
    <scope>NUCLEOTIDE SEQUENCE</scope>
    <source>
        <strain evidence="1">RS5133</strain>
    </source>
</reference>
<keyword evidence="2" id="KW-1185">Reference proteome</keyword>
<dbReference type="EMBL" id="BTSY01000002">
    <property type="protein sequence ID" value="GMT13026.1"/>
    <property type="molecule type" value="Genomic_DNA"/>
</dbReference>
<feature type="non-terminal residue" evidence="1">
    <location>
        <position position="126"/>
    </location>
</feature>
<dbReference type="Proteomes" id="UP001432322">
    <property type="component" value="Unassembled WGS sequence"/>
</dbReference>
<accession>A0AAV5V2P4</accession>